<dbReference type="WBParaSite" id="GPLIN_000414300">
    <property type="protein sequence ID" value="GPLIN_000414300"/>
    <property type="gene ID" value="GPLIN_000414300"/>
</dbReference>
<keyword evidence="2" id="KW-1185">Reference proteome</keyword>
<feature type="compositionally biased region" description="Low complexity" evidence="1">
    <location>
        <begin position="57"/>
        <end position="66"/>
    </location>
</feature>
<sequence length="114" mass="12364">MQHYTEIGRRAFKMRLRAKSPSGASTSLSSSSSSSSSDDEGANVVEGRDSGNKAQHQQQNNGGSSQRLDDEDANVVEGRAELVRSAFKMGSRVKQHQVESGNILELVKARQTKV</sequence>
<organism evidence="2 3">
    <name type="scientific">Globodera pallida</name>
    <name type="common">Potato cyst nematode worm</name>
    <name type="synonym">Heterodera pallida</name>
    <dbReference type="NCBI Taxonomy" id="36090"/>
    <lineage>
        <taxon>Eukaryota</taxon>
        <taxon>Metazoa</taxon>
        <taxon>Ecdysozoa</taxon>
        <taxon>Nematoda</taxon>
        <taxon>Chromadorea</taxon>
        <taxon>Rhabditida</taxon>
        <taxon>Tylenchina</taxon>
        <taxon>Tylenchomorpha</taxon>
        <taxon>Tylenchoidea</taxon>
        <taxon>Heteroderidae</taxon>
        <taxon>Heteroderinae</taxon>
        <taxon>Globodera</taxon>
    </lineage>
</organism>
<dbReference type="Proteomes" id="UP000050741">
    <property type="component" value="Unassembled WGS sequence"/>
</dbReference>
<reference evidence="2" key="2">
    <citation type="submission" date="2014-05" db="EMBL/GenBank/DDBJ databases">
        <title>The genome and life-stage specific transcriptomes of Globodera pallida elucidate key aspects of plant parasitism by a cyst nematode.</title>
        <authorList>
            <person name="Cotton J.A."/>
            <person name="Lilley C.J."/>
            <person name="Jones L.M."/>
            <person name="Kikuchi T."/>
            <person name="Reid A.J."/>
            <person name="Thorpe P."/>
            <person name="Tsai I.J."/>
            <person name="Beasley H."/>
            <person name="Blok V."/>
            <person name="Cock P.J.A."/>
            <person name="Van den Akker S.E."/>
            <person name="Holroyd N."/>
            <person name="Hunt M."/>
            <person name="Mantelin S."/>
            <person name="Naghra H."/>
            <person name="Pain A."/>
            <person name="Palomares-Rius J.E."/>
            <person name="Zarowiecki M."/>
            <person name="Berriman M."/>
            <person name="Jones J.T."/>
            <person name="Urwin P.E."/>
        </authorList>
    </citation>
    <scope>NUCLEOTIDE SEQUENCE [LARGE SCALE GENOMIC DNA]</scope>
    <source>
        <strain evidence="2">Lindley</strain>
    </source>
</reference>
<evidence type="ECO:0000256" key="1">
    <source>
        <dbReference type="SAM" id="MobiDB-lite"/>
    </source>
</evidence>
<evidence type="ECO:0000313" key="3">
    <source>
        <dbReference type="WBParaSite" id="GPLIN_000414300"/>
    </source>
</evidence>
<reference evidence="3" key="3">
    <citation type="submission" date="2016-06" db="UniProtKB">
        <authorList>
            <consortium name="WormBaseParasite"/>
        </authorList>
    </citation>
    <scope>IDENTIFICATION</scope>
</reference>
<accession>A0A183BU57</accession>
<name>A0A183BU57_GLOPA</name>
<dbReference type="AlphaFoldDB" id="A0A183BU57"/>
<evidence type="ECO:0000313" key="2">
    <source>
        <dbReference type="Proteomes" id="UP000050741"/>
    </source>
</evidence>
<protein>
    <submittedName>
        <fullName evidence="3">CACTA en-spm transposon protein</fullName>
    </submittedName>
</protein>
<reference evidence="2" key="1">
    <citation type="submission" date="2013-12" db="EMBL/GenBank/DDBJ databases">
        <authorList>
            <person name="Aslett M."/>
        </authorList>
    </citation>
    <scope>NUCLEOTIDE SEQUENCE [LARGE SCALE GENOMIC DNA]</scope>
    <source>
        <strain evidence="2">Lindley</strain>
    </source>
</reference>
<feature type="region of interest" description="Disordered" evidence="1">
    <location>
        <begin position="1"/>
        <end position="76"/>
    </location>
</feature>
<feature type="compositionally biased region" description="Low complexity" evidence="1">
    <location>
        <begin position="20"/>
        <end position="36"/>
    </location>
</feature>
<proteinExistence type="predicted"/>